<feature type="region of interest" description="Disordered" evidence="1">
    <location>
        <begin position="75"/>
        <end position="103"/>
    </location>
</feature>
<keyword evidence="2" id="KW-0472">Membrane</keyword>
<name>A0ABU7QAF8_9ACTN</name>
<sequence length="103" mass="11695">MATLPTLAAAAVLLAAGYTLGRWRPARRASDWANWKKYHLSARRNGPVWWAVWLVLSAENIAWLIAHPIQGAHNWRHRNDPPPPLDPAPKVRDFTKQETDRAS</sequence>
<organism evidence="3 4">
    <name type="scientific">Streptomyces asiaticus subsp. ignotus</name>
    <dbReference type="NCBI Taxonomy" id="3098222"/>
    <lineage>
        <taxon>Bacteria</taxon>
        <taxon>Bacillati</taxon>
        <taxon>Actinomycetota</taxon>
        <taxon>Actinomycetes</taxon>
        <taxon>Kitasatosporales</taxon>
        <taxon>Streptomycetaceae</taxon>
        <taxon>Streptomyces</taxon>
        <taxon>Streptomyces violaceusniger group</taxon>
    </lineage>
</organism>
<comment type="caution">
    <text evidence="3">The sequence shown here is derived from an EMBL/GenBank/DDBJ whole genome shotgun (WGS) entry which is preliminary data.</text>
</comment>
<keyword evidence="4" id="KW-1185">Reference proteome</keyword>
<keyword evidence="2" id="KW-0812">Transmembrane</keyword>
<dbReference type="Proteomes" id="UP001354709">
    <property type="component" value="Unassembled WGS sequence"/>
</dbReference>
<gene>
    <name evidence="3" type="ORF">V2J94_41540</name>
</gene>
<feature type="transmembrane region" description="Helical" evidence="2">
    <location>
        <begin position="48"/>
        <end position="66"/>
    </location>
</feature>
<evidence type="ECO:0000256" key="2">
    <source>
        <dbReference type="SAM" id="Phobius"/>
    </source>
</evidence>
<proteinExistence type="predicted"/>
<dbReference type="EMBL" id="JAZBJO010000045">
    <property type="protein sequence ID" value="MEE4598255.1"/>
    <property type="molecule type" value="Genomic_DNA"/>
</dbReference>
<evidence type="ECO:0000256" key="1">
    <source>
        <dbReference type="SAM" id="MobiDB-lite"/>
    </source>
</evidence>
<evidence type="ECO:0000313" key="3">
    <source>
        <dbReference type="EMBL" id="MEE4598255.1"/>
    </source>
</evidence>
<keyword evidence="2" id="KW-1133">Transmembrane helix</keyword>
<evidence type="ECO:0000313" key="4">
    <source>
        <dbReference type="Proteomes" id="UP001354709"/>
    </source>
</evidence>
<feature type="compositionally biased region" description="Basic and acidic residues" evidence="1">
    <location>
        <begin position="89"/>
        <end position="103"/>
    </location>
</feature>
<dbReference type="RefSeq" id="WP_330815487.1">
    <property type="nucleotide sequence ID" value="NZ_JAZBJO010000045.1"/>
</dbReference>
<protein>
    <submittedName>
        <fullName evidence="3">Uncharacterized protein</fullName>
    </submittedName>
</protein>
<reference evidence="3 4" key="1">
    <citation type="submission" date="2023-11" db="EMBL/GenBank/DDBJ databases">
        <title>30 novel species of actinomycetes from the DSMZ collection.</title>
        <authorList>
            <person name="Nouioui I."/>
        </authorList>
    </citation>
    <scope>NUCLEOTIDE SEQUENCE [LARGE SCALE GENOMIC DNA]</scope>
    <source>
        <strain evidence="3 4">DSM 41524</strain>
    </source>
</reference>
<accession>A0ABU7QAF8</accession>